<accession>S3UYL2</accession>
<keyword evidence="2" id="KW-1185">Reference proteome</keyword>
<organism evidence="1 2">
    <name type="scientific">Leptospira fainei serovar Hurstbridge str. BUT 6</name>
    <dbReference type="NCBI Taxonomy" id="1193011"/>
    <lineage>
        <taxon>Bacteria</taxon>
        <taxon>Pseudomonadati</taxon>
        <taxon>Spirochaetota</taxon>
        <taxon>Spirochaetia</taxon>
        <taxon>Leptospirales</taxon>
        <taxon>Leptospiraceae</taxon>
        <taxon>Leptospira</taxon>
    </lineage>
</organism>
<gene>
    <name evidence="1" type="ORF">LEP1GSC058_4073</name>
</gene>
<comment type="caution">
    <text evidence="1">The sequence shown here is derived from an EMBL/GenBank/DDBJ whole genome shotgun (WGS) entry which is preliminary data.</text>
</comment>
<sequence length="46" mass="5587">MRKGPRVRARDFEEIRRVEETRKAKNSLKVISLEWSSSPIFCRNYF</sequence>
<evidence type="ECO:0000313" key="1">
    <source>
        <dbReference type="EMBL" id="EPG73449.1"/>
    </source>
</evidence>
<dbReference type="Proteomes" id="UP000014540">
    <property type="component" value="Unassembled WGS sequence"/>
</dbReference>
<reference evidence="1" key="1">
    <citation type="submission" date="2013-04" db="EMBL/GenBank/DDBJ databases">
        <authorList>
            <person name="Harkins D.M."/>
            <person name="Durkin A.S."/>
            <person name="Selengut J.D."/>
            <person name="Sanka R."/>
            <person name="DePew J."/>
            <person name="Purushe J."/>
            <person name="Ahmed A."/>
            <person name="van der Linden H."/>
            <person name="Goris M.G.A."/>
            <person name="Hartskeerl R.A."/>
            <person name="Vinetz J.M."/>
            <person name="Sutton G.G."/>
            <person name="Nelson W.C."/>
            <person name="Fouts D.E."/>
        </authorList>
    </citation>
    <scope>NUCLEOTIDE SEQUENCE [LARGE SCALE GENOMIC DNA]</scope>
    <source>
        <strain evidence="1">BUT 6</strain>
    </source>
</reference>
<evidence type="ECO:0000313" key="2">
    <source>
        <dbReference type="Proteomes" id="UP000014540"/>
    </source>
</evidence>
<dbReference type="AlphaFoldDB" id="S3UYL2"/>
<dbReference type="EMBL" id="AKWZ02000010">
    <property type="protein sequence ID" value="EPG73449.1"/>
    <property type="molecule type" value="Genomic_DNA"/>
</dbReference>
<protein>
    <submittedName>
        <fullName evidence="1">Uncharacterized protein</fullName>
    </submittedName>
</protein>
<name>S3UYL2_9LEPT</name>
<proteinExistence type="predicted"/>